<keyword evidence="2" id="KW-0732">Signal</keyword>
<sequence>MPRATALGPLVSLLLLPPLPRGAQGLGEHTDAASHSSALEGGESVEPQLVYHDPCKAGPVPSSSHWTPGQASLSEGMVALQTWMGVDASGCGNSAPAVNLEDKAVPELQRQREGSVGGRAMLLPGVALMAPRRTDLRQARDDFPGLPEGGVHWGFCALQASGGLAAVLEDLSRIFLSTTEWEPWERPAERSRFLRGKQTEGYTAPWYTEGGDVAAGGGPEMKRDEPLLECTPMGSLRFRQPGESHLVKPDIADTVGKLAPGQSRKSDPRNGPHYTSPPAVFWGDIALDEEDLKLFHIDKVRGWTGQSAEGTGHGTAALRMLGSWWMLGQPSTLIAGGDKGVSGHSSPGLTVHLVACGSQAWAEGAVSMCPELGKAQL</sequence>
<feature type="signal peptide" evidence="2">
    <location>
        <begin position="1"/>
        <end position="25"/>
    </location>
</feature>
<dbReference type="eggNOG" id="KOG3714">
    <property type="taxonomic scope" value="Eukaryota"/>
</dbReference>
<feature type="region of interest" description="Disordered" evidence="1">
    <location>
        <begin position="255"/>
        <end position="274"/>
    </location>
</feature>
<reference evidence="4" key="2">
    <citation type="journal article" date="2013" name="Nat. Commun.">
        <title>Genome of the Chinese tree shrew.</title>
        <authorList>
            <person name="Fan Y."/>
            <person name="Huang Z.Y."/>
            <person name="Cao C.C."/>
            <person name="Chen C.S."/>
            <person name="Chen Y.X."/>
            <person name="Fan D.D."/>
            <person name="He J."/>
            <person name="Hou H.L."/>
            <person name="Hu L."/>
            <person name="Hu X.T."/>
            <person name="Jiang X.T."/>
            <person name="Lai R."/>
            <person name="Lang Y.S."/>
            <person name="Liang B."/>
            <person name="Liao S.G."/>
            <person name="Mu D."/>
            <person name="Ma Y.Y."/>
            <person name="Niu Y.Y."/>
            <person name="Sun X.Q."/>
            <person name="Xia J.Q."/>
            <person name="Xiao J."/>
            <person name="Xiong Z.Q."/>
            <person name="Xu L."/>
            <person name="Yang L."/>
            <person name="Zhang Y."/>
            <person name="Zhao W."/>
            <person name="Zhao X.D."/>
            <person name="Zheng Y.T."/>
            <person name="Zhou J.M."/>
            <person name="Zhu Y.B."/>
            <person name="Zhang G.J."/>
            <person name="Wang J."/>
            <person name="Yao Y.G."/>
        </authorList>
    </citation>
    <scope>NUCLEOTIDE SEQUENCE [LARGE SCALE GENOMIC DNA]</scope>
</reference>
<accession>L9JFB3</accession>
<evidence type="ECO:0000313" key="3">
    <source>
        <dbReference type="EMBL" id="ELW49305.1"/>
    </source>
</evidence>
<gene>
    <name evidence="3" type="ORF">TREES_T100012276</name>
</gene>
<evidence type="ECO:0000313" key="4">
    <source>
        <dbReference type="Proteomes" id="UP000011518"/>
    </source>
</evidence>
<dbReference type="EMBL" id="KB320999">
    <property type="protein sequence ID" value="ELW49305.1"/>
    <property type="molecule type" value="Genomic_DNA"/>
</dbReference>
<dbReference type="Proteomes" id="UP000011518">
    <property type="component" value="Unassembled WGS sequence"/>
</dbReference>
<proteinExistence type="predicted"/>
<keyword evidence="4" id="KW-1185">Reference proteome</keyword>
<name>L9JFB3_TUPCH</name>
<dbReference type="AlphaFoldDB" id="L9JFB3"/>
<protein>
    <submittedName>
        <fullName evidence="3">Tolloid-like protein 2</fullName>
    </submittedName>
</protein>
<organism evidence="3 4">
    <name type="scientific">Tupaia chinensis</name>
    <name type="common">Chinese tree shrew</name>
    <name type="synonym">Tupaia belangeri chinensis</name>
    <dbReference type="NCBI Taxonomy" id="246437"/>
    <lineage>
        <taxon>Eukaryota</taxon>
        <taxon>Metazoa</taxon>
        <taxon>Chordata</taxon>
        <taxon>Craniata</taxon>
        <taxon>Vertebrata</taxon>
        <taxon>Euteleostomi</taxon>
        <taxon>Mammalia</taxon>
        <taxon>Eutheria</taxon>
        <taxon>Euarchontoglires</taxon>
        <taxon>Scandentia</taxon>
        <taxon>Tupaiidae</taxon>
        <taxon>Tupaia</taxon>
    </lineage>
</organism>
<reference evidence="4" key="1">
    <citation type="submission" date="2012-07" db="EMBL/GenBank/DDBJ databases">
        <title>Genome of the Chinese tree shrew, a rising model animal genetically related to primates.</title>
        <authorList>
            <person name="Zhang G."/>
            <person name="Fan Y."/>
            <person name="Yao Y."/>
            <person name="Huang Z."/>
        </authorList>
    </citation>
    <scope>NUCLEOTIDE SEQUENCE [LARGE SCALE GENOMIC DNA]</scope>
</reference>
<evidence type="ECO:0000256" key="2">
    <source>
        <dbReference type="SAM" id="SignalP"/>
    </source>
</evidence>
<evidence type="ECO:0000256" key="1">
    <source>
        <dbReference type="SAM" id="MobiDB-lite"/>
    </source>
</evidence>
<dbReference type="STRING" id="246437.L9JFB3"/>
<feature type="chain" id="PRO_5003999158" evidence="2">
    <location>
        <begin position="26"/>
        <end position="377"/>
    </location>
</feature>
<dbReference type="InParanoid" id="L9JFB3"/>